<evidence type="ECO:0000256" key="1">
    <source>
        <dbReference type="PROSITE-ProRule" id="PRU00339"/>
    </source>
</evidence>
<evidence type="ECO:0000256" key="2">
    <source>
        <dbReference type="SAM" id="Phobius"/>
    </source>
</evidence>
<dbReference type="PROSITE" id="PS50293">
    <property type="entry name" value="TPR_REGION"/>
    <property type="match status" value="1"/>
</dbReference>
<gene>
    <name evidence="5" type="ORF">HELGO_WM16601</name>
</gene>
<proteinExistence type="predicted"/>
<dbReference type="InterPro" id="IPR003646">
    <property type="entry name" value="SH3-like_bac-type"/>
</dbReference>
<keyword evidence="2" id="KW-0812">Transmembrane</keyword>
<keyword evidence="2" id="KW-0472">Membrane</keyword>
<dbReference type="InterPro" id="IPR011990">
    <property type="entry name" value="TPR-like_helical_dom_sf"/>
</dbReference>
<name>A0A6S6TJF4_9BACT</name>
<feature type="transmembrane region" description="Helical" evidence="2">
    <location>
        <begin position="161"/>
        <end position="181"/>
    </location>
</feature>
<dbReference type="EMBL" id="CACVAQ010000223">
    <property type="protein sequence ID" value="CAA6814988.1"/>
    <property type="molecule type" value="Genomic_DNA"/>
</dbReference>
<evidence type="ECO:0000256" key="3">
    <source>
        <dbReference type="SAM" id="SignalP"/>
    </source>
</evidence>
<dbReference type="Gene3D" id="1.25.40.10">
    <property type="entry name" value="Tetratricopeptide repeat domain"/>
    <property type="match status" value="1"/>
</dbReference>
<dbReference type="Pfam" id="PF00515">
    <property type="entry name" value="TPR_1"/>
    <property type="match status" value="1"/>
</dbReference>
<keyword evidence="3" id="KW-0732">Signal</keyword>
<dbReference type="PROSITE" id="PS51781">
    <property type="entry name" value="SH3B"/>
    <property type="match status" value="1"/>
</dbReference>
<sequence length="252" mass="28344">MKNNSLFCGYVLLFLLVTQAAFAADSTATIFAKAVQAQENSQYPKAIELYEQILGTETVSPALYNNLGLAYYNNKELGRAIVQFERALRLAPDLADAQHNLKAARQRVEGDYQGSEALFFIQWWNAIVASLSSRNWGLLFLVFIFSGVGTLVAWQWKQESLYKAVAIVLFSCSIFPLIWGFQKKGIEASPKTAIVINDQIGLRPRPDLSTEEIELIFEGVKVSILEEQNNWTHIELPNHLIGWVPSSMIEQI</sequence>
<feature type="repeat" description="TPR" evidence="1">
    <location>
        <begin position="61"/>
        <end position="94"/>
    </location>
</feature>
<dbReference type="Gene3D" id="2.30.30.40">
    <property type="entry name" value="SH3 Domains"/>
    <property type="match status" value="1"/>
</dbReference>
<dbReference type="InterPro" id="IPR019734">
    <property type="entry name" value="TPR_rpt"/>
</dbReference>
<reference evidence="5" key="1">
    <citation type="submission" date="2020-01" db="EMBL/GenBank/DDBJ databases">
        <authorList>
            <person name="Meier V. D."/>
            <person name="Meier V D."/>
        </authorList>
    </citation>
    <scope>NUCLEOTIDE SEQUENCE</scope>
    <source>
        <strain evidence="5">HLG_WM_MAG_10</strain>
    </source>
</reference>
<protein>
    <recommendedName>
        <fullName evidence="4">SH3b domain-containing protein</fullName>
    </recommendedName>
</protein>
<dbReference type="SMART" id="SM00028">
    <property type="entry name" value="TPR"/>
    <property type="match status" value="2"/>
</dbReference>
<evidence type="ECO:0000259" key="4">
    <source>
        <dbReference type="PROSITE" id="PS51781"/>
    </source>
</evidence>
<feature type="transmembrane region" description="Helical" evidence="2">
    <location>
        <begin position="136"/>
        <end position="154"/>
    </location>
</feature>
<keyword evidence="2" id="KW-1133">Transmembrane helix</keyword>
<dbReference type="SUPFAM" id="SSF48452">
    <property type="entry name" value="TPR-like"/>
    <property type="match status" value="1"/>
</dbReference>
<dbReference type="PROSITE" id="PS50005">
    <property type="entry name" value="TPR"/>
    <property type="match status" value="1"/>
</dbReference>
<feature type="domain" description="SH3b" evidence="4">
    <location>
        <begin position="190"/>
        <end position="252"/>
    </location>
</feature>
<dbReference type="AlphaFoldDB" id="A0A6S6TJF4"/>
<accession>A0A6S6TJF4</accession>
<keyword evidence="1" id="KW-0802">TPR repeat</keyword>
<organism evidence="5">
    <name type="scientific">uncultured Aureispira sp</name>
    <dbReference type="NCBI Taxonomy" id="1331704"/>
    <lineage>
        <taxon>Bacteria</taxon>
        <taxon>Pseudomonadati</taxon>
        <taxon>Bacteroidota</taxon>
        <taxon>Saprospiria</taxon>
        <taxon>Saprospirales</taxon>
        <taxon>Saprospiraceae</taxon>
        <taxon>Aureispira</taxon>
        <taxon>environmental samples</taxon>
    </lineage>
</organism>
<evidence type="ECO:0000313" key="5">
    <source>
        <dbReference type="EMBL" id="CAA6814988.1"/>
    </source>
</evidence>
<dbReference type="Pfam" id="PF08239">
    <property type="entry name" value="SH3_3"/>
    <property type="match status" value="1"/>
</dbReference>
<feature type="signal peptide" evidence="3">
    <location>
        <begin position="1"/>
        <end position="23"/>
    </location>
</feature>
<feature type="chain" id="PRO_5028036635" description="SH3b domain-containing protein" evidence="3">
    <location>
        <begin position="24"/>
        <end position="252"/>
    </location>
</feature>